<evidence type="ECO:0000256" key="1">
    <source>
        <dbReference type="ARBA" id="ARBA00022679"/>
    </source>
</evidence>
<dbReference type="EC" id="2.3.1.-" evidence="4"/>
<organism evidence="4 5">
    <name type="scientific">Paenibacillus nuruki</name>
    <dbReference type="NCBI Taxonomy" id="1886670"/>
    <lineage>
        <taxon>Bacteria</taxon>
        <taxon>Bacillati</taxon>
        <taxon>Bacillota</taxon>
        <taxon>Bacilli</taxon>
        <taxon>Bacillales</taxon>
        <taxon>Paenibacillaceae</taxon>
        <taxon>Paenibacillus</taxon>
    </lineage>
</organism>
<reference evidence="4 5" key="1">
    <citation type="submission" date="2016-08" db="EMBL/GenBank/DDBJ databases">
        <title>Genome sequencing of Paenibacillus sp. TI45-13ar, isolated from Korean traditional nuruk.</title>
        <authorList>
            <person name="Kim S.-J."/>
        </authorList>
    </citation>
    <scope>NUCLEOTIDE SEQUENCE [LARGE SCALE GENOMIC DNA]</scope>
    <source>
        <strain evidence="4 5">TI45-13ar</strain>
    </source>
</reference>
<dbReference type="PANTHER" id="PTHR43877">
    <property type="entry name" value="AMINOALKYLPHOSPHONATE N-ACETYLTRANSFERASE-RELATED-RELATED"/>
    <property type="match status" value="1"/>
</dbReference>
<dbReference type="PANTHER" id="PTHR43877:SF2">
    <property type="entry name" value="AMINOALKYLPHOSPHONATE N-ACETYLTRANSFERASE-RELATED"/>
    <property type="match status" value="1"/>
</dbReference>
<dbReference type="InterPro" id="IPR050832">
    <property type="entry name" value="Bact_Acetyltransf"/>
</dbReference>
<dbReference type="STRING" id="1886670.PTI45_01813"/>
<comment type="caution">
    <text evidence="4">The sequence shown here is derived from an EMBL/GenBank/DDBJ whole genome shotgun (WGS) entry which is preliminary data.</text>
</comment>
<dbReference type="Gene3D" id="3.40.630.30">
    <property type="match status" value="1"/>
</dbReference>
<keyword evidence="5" id="KW-1185">Reference proteome</keyword>
<evidence type="ECO:0000256" key="2">
    <source>
        <dbReference type="ARBA" id="ARBA00023315"/>
    </source>
</evidence>
<dbReference type="InterPro" id="IPR016181">
    <property type="entry name" value="Acyl_CoA_acyltransferase"/>
</dbReference>
<sequence>MVRIEQVLPTDQHLRRLIQALDEDLLQRYDEENIYTIDLDHPDTLKTTFMVAYVDDTPAGCGAIRSLDADSVELKRFFVDSTYRRQGIAGKMLQALEQRAIEQGCQWIRLETGAEQFEATAFYERNGYYRIPVFADYKDDGISLCYEKKLDLDK</sequence>
<dbReference type="CDD" id="cd04301">
    <property type="entry name" value="NAT_SF"/>
    <property type="match status" value="1"/>
</dbReference>
<gene>
    <name evidence="4" type="primary">yedL</name>
    <name evidence="4" type="ORF">PTI45_01813</name>
</gene>
<dbReference type="Pfam" id="PF00583">
    <property type="entry name" value="Acetyltransf_1"/>
    <property type="match status" value="1"/>
</dbReference>
<keyword evidence="2 4" id="KW-0012">Acyltransferase</keyword>
<proteinExistence type="predicted"/>
<evidence type="ECO:0000313" key="5">
    <source>
        <dbReference type="Proteomes" id="UP000094578"/>
    </source>
</evidence>
<dbReference type="AlphaFoldDB" id="A0A1E3L4T6"/>
<accession>A0A1E3L4T6</accession>
<dbReference type="SUPFAM" id="SSF55729">
    <property type="entry name" value="Acyl-CoA N-acyltransferases (Nat)"/>
    <property type="match status" value="1"/>
</dbReference>
<evidence type="ECO:0000259" key="3">
    <source>
        <dbReference type="PROSITE" id="PS51186"/>
    </source>
</evidence>
<dbReference type="PROSITE" id="PS51186">
    <property type="entry name" value="GNAT"/>
    <property type="match status" value="1"/>
</dbReference>
<dbReference type="Proteomes" id="UP000094578">
    <property type="component" value="Unassembled WGS sequence"/>
</dbReference>
<protein>
    <submittedName>
        <fullName evidence="4">Putative N-acetyltransferase YsnE</fullName>
        <ecNumber evidence="4">2.3.1.-</ecNumber>
    </submittedName>
</protein>
<feature type="domain" description="N-acetyltransferase" evidence="3">
    <location>
        <begin position="2"/>
        <end position="151"/>
    </location>
</feature>
<dbReference type="GO" id="GO:0016747">
    <property type="term" value="F:acyltransferase activity, transferring groups other than amino-acyl groups"/>
    <property type="evidence" value="ECO:0007669"/>
    <property type="project" value="InterPro"/>
</dbReference>
<dbReference type="RefSeq" id="WP_069327237.1">
    <property type="nucleotide sequence ID" value="NZ_MDER01000034.1"/>
</dbReference>
<dbReference type="EMBL" id="MDER01000034">
    <property type="protein sequence ID" value="ODP28837.1"/>
    <property type="molecule type" value="Genomic_DNA"/>
</dbReference>
<evidence type="ECO:0000313" key="4">
    <source>
        <dbReference type="EMBL" id="ODP28837.1"/>
    </source>
</evidence>
<keyword evidence="1 4" id="KW-0808">Transferase</keyword>
<name>A0A1E3L4T6_9BACL</name>
<dbReference type="InterPro" id="IPR000182">
    <property type="entry name" value="GNAT_dom"/>
</dbReference>